<sequence>MSWTQDRARVASLTRSRPANDPDLIAARQSLKASRLADHIRSVVESAPPLTTEQRARIASLLRSDGGAE</sequence>
<proteinExistence type="predicted"/>
<gene>
    <name evidence="2" type="ORF">SAMN04488544_3323</name>
</gene>
<name>A0A1H2N4J6_9ACTN</name>
<feature type="region of interest" description="Disordered" evidence="1">
    <location>
        <begin position="1"/>
        <end position="21"/>
    </location>
</feature>
<evidence type="ECO:0000313" key="2">
    <source>
        <dbReference type="EMBL" id="SDV00469.1"/>
    </source>
</evidence>
<evidence type="ECO:0008006" key="4">
    <source>
        <dbReference type="Google" id="ProtNLM"/>
    </source>
</evidence>
<organism evidence="2 3">
    <name type="scientific">Microlunatus sagamiharensis</name>
    <dbReference type="NCBI Taxonomy" id="546874"/>
    <lineage>
        <taxon>Bacteria</taxon>
        <taxon>Bacillati</taxon>
        <taxon>Actinomycetota</taxon>
        <taxon>Actinomycetes</taxon>
        <taxon>Propionibacteriales</taxon>
        <taxon>Propionibacteriaceae</taxon>
        <taxon>Microlunatus</taxon>
    </lineage>
</organism>
<accession>A0A1H2N4J6</accession>
<protein>
    <recommendedName>
        <fullName evidence="4">PhiRv1 phage protein</fullName>
    </recommendedName>
</protein>
<evidence type="ECO:0000313" key="3">
    <source>
        <dbReference type="Proteomes" id="UP000198825"/>
    </source>
</evidence>
<keyword evidence="3" id="KW-1185">Reference proteome</keyword>
<reference evidence="3" key="1">
    <citation type="submission" date="2016-10" db="EMBL/GenBank/DDBJ databases">
        <authorList>
            <person name="Varghese N."/>
            <person name="Submissions S."/>
        </authorList>
    </citation>
    <scope>NUCLEOTIDE SEQUENCE [LARGE SCALE GENOMIC DNA]</scope>
    <source>
        <strain evidence="3">DSM 21743</strain>
    </source>
</reference>
<dbReference type="AlphaFoldDB" id="A0A1H2N4J6"/>
<dbReference type="Proteomes" id="UP000198825">
    <property type="component" value="Chromosome I"/>
</dbReference>
<dbReference type="EMBL" id="LT629799">
    <property type="protein sequence ID" value="SDV00469.1"/>
    <property type="molecule type" value="Genomic_DNA"/>
</dbReference>
<evidence type="ECO:0000256" key="1">
    <source>
        <dbReference type="SAM" id="MobiDB-lite"/>
    </source>
</evidence>